<keyword evidence="3" id="KW-1185">Reference proteome</keyword>
<dbReference type="Proteomes" id="UP000184423">
    <property type="component" value="Unassembled WGS sequence"/>
</dbReference>
<accession>A0A1M5B3T2</accession>
<dbReference type="Gene3D" id="1.20.1330.10">
    <property type="entry name" value="f41 fragment of flagellin, N-terminal domain"/>
    <property type="match status" value="1"/>
</dbReference>
<dbReference type="RefSeq" id="WP_084106768.1">
    <property type="nucleotide sequence ID" value="NZ_FQVG01000062.1"/>
</dbReference>
<dbReference type="AlphaFoldDB" id="A0A1M5B3T2"/>
<evidence type="ECO:0000313" key="2">
    <source>
        <dbReference type="EMBL" id="SHF37221.1"/>
    </source>
</evidence>
<sequence length="76" mass="9151">MIKVCEKEKLIEELQKVKHRIQILDMIEERLLKMRELAVKAAEYELSKLERDEIGRSIQQLQQEIMLLEKENTEVQ</sequence>
<reference evidence="3" key="1">
    <citation type="submission" date="2016-11" db="EMBL/GenBank/DDBJ databases">
        <authorList>
            <person name="Varghese N."/>
            <person name="Submissions S."/>
        </authorList>
    </citation>
    <scope>NUCLEOTIDE SEQUENCE [LARGE SCALE GENOMIC DNA]</scope>
    <source>
        <strain evidence="3">DSM 10124</strain>
    </source>
</reference>
<proteinExistence type="predicted"/>
<evidence type="ECO:0000256" key="1">
    <source>
        <dbReference type="SAM" id="Coils"/>
    </source>
</evidence>
<gene>
    <name evidence="2" type="ORF">SAMN02746091_02370</name>
</gene>
<evidence type="ECO:0000313" key="3">
    <source>
        <dbReference type="Proteomes" id="UP000184423"/>
    </source>
</evidence>
<name>A0A1M5B3T2_9CLOT</name>
<protein>
    <submittedName>
        <fullName evidence="2">Uncharacterized protein</fullName>
    </submittedName>
</protein>
<organism evidence="2 3">
    <name type="scientific">Caloramator proteoclasticus DSM 10124</name>
    <dbReference type="NCBI Taxonomy" id="1121262"/>
    <lineage>
        <taxon>Bacteria</taxon>
        <taxon>Bacillati</taxon>
        <taxon>Bacillota</taxon>
        <taxon>Clostridia</taxon>
        <taxon>Eubacteriales</taxon>
        <taxon>Clostridiaceae</taxon>
        <taxon>Caloramator</taxon>
    </lineage>
</organism>
<keyword evidence="1" id="KW-0175">Coiled coil</keyword>
<dbReference type="EMBL" id="FQVG01000062">
    <property type="protein sequence ID" value="SHF37221.1"/>
    <property type="molecule type" value="Genomic_DNA"/>
</dbReference>
<feature type="coiled-coil region" evidence="1">
    <location>
        <begin position="32"/>
        <end position="71"/>
    </location>
</feature>